<protein>
    <submittedName>
        <fullName evidence="1">Uncharacterized protein</fullName>
    </submittedName>
</protein>
<dbReference type="AlphaFoldDB" id="A0AAE1NQK5"/>
<comment type="caution">
    <text evidence="1">The sequence shown here is derived from an EMBL/GenBank/DDBJ whole genome shotgun (WGS) entry which is preliminary data.</text>
</comment>
<dbReference type="Proteomes" id="UP001292094">
    <property type="component" value="Unassembled WGS sequence"/>
</dbReference>
<evidence type="ECO:0000313" key="1">
    <source>
        <dbReference type="EMBL" id="KAK4293654.1"/>
    </source>
</evidence>
<gene>
    <name evidence="1" type="ORF">Pmani_033664</name>
</gene>
<evidence type="ECO:0000313" key="2">
    <source>
        <dbReference type="Proteomes" id="UP001292094"/>
    </source>
</evidence>
<sequence>MEATNFLVDWDGNKLQSLAPASRLDSLLNLTQGRSRIREEANGRSESDSFFDFHWQLRLGGESEESPTYRLSGVNTLTHLTQNYLVRLSAHDVTMSLYCR</sequence>
<organism evidence="1 2">
    <name type="scientific">Petrolisthes manimaculis</name>
    <dbReference type="NCBI Taxonomy" id="1843537"/>
    <lineage>
        <taxon>Eukaryota</taxon>
        <taxon>Metazoa</taxon>
        <taxon>Ecdysozoa</taxon>
        <taxon>Arthropoda</taxon>
        <taxon>Crustacea</taxon>
        <taxon>Multicrustacea</taxon>
        <taxon>Malacostraca</taxon>
        <taxon>Eumalacostraca</taxon>
        <taxon>Eucarida</taxon>
        <taxon>Decapoda</taxon>
        <taxon>Pleocyemata</taxon>
        <taxon>Anomura</taxon>
        <taxon>Galatheoidea</taxon>
        <taxon>Porcellanidae</taxon>
        <taxon>Petrolisthes</taxon>
    </lineage>
</organism>
<name>A0AAE1NQK5_9EUCA</name>
<keyword evidence="2" id="KW-1185">Reference proteome</keyword>
<proteinExistence type="predicted"/>
<accession>A0AAE1NQK5</accession>
<dbReference type="EMBL" id="JAWZYT010004495">
    <property type="protein sequence ID" value="KAK4293654.1"/>
    <property type="molecule type" value="Genomic_DNA"/>
</dbReference>
<reference evidence="1" key="1">
    <citation type="submission" date="2023-11" db="EMBL/GenBank/DDBJ databases">
        <title>Genome assemblies of two species of porcelain crab, Petrolisthes cinctipes and Petrolisthes manimaculis (Anomura: Porcellanidae).</title>
        <authorList>
            <person name="Angst P."/>
        </authorList>
    </citation>
    <scope>NUCLEOTIDE SEQUENCE</scope>
    <source>
        <strain evidence="1">PB745_02</strain>
        <tissue evidence="1">Gill</tissue>
    </source>
</reference>